<organism evidence="1 2">
    <name type="scientific">Caballeronia sordidicola</name>
    <name type="common">Burkholderia sordidicola</name>
    <dbReference type="NCBI Taxonomy" id="196367"/>
    <lineage>
        <taxon>Bacteria</taxon>
        <taxon>Pseudomonadati</taxon>
        <taxon>Pseudomonadota</taxon>
        <taxon>Betaproteobacteria</taxon>
        <taxon>Burkholderiales</taxon>
        <taxon>Burkholderiaceae</taxon>
        <taxon>Caballeronia</taxon>
    </lineage>
</organism>
<dbReference type="EMBL" id="MTHB01000058">
    <property type="protein sequence ID" value="OXC78577.1"/>
    <property type="molecule type" value="Genomic_DNA"/>
</dbReference>
<name>A0A226X6G4_CABSO</name>
<comment type="caution">
    <text evidence="1">The sequence shown here is derived from an EMBL/GenBank/DDBJ whole genome shotgun (WGS) entry which is preliminary data.</text>
</comment>
<accession>A0A226X6G4</accession>
<evidence type="ECO:0000313" key="2">
    <source>
        <dbReference type="Proteomes" id="UP000214720"/>
    </source>
</evidence>
<evidence type="ECO:0000313" key="1">
    <source>
        <dbReference type="EMBL" id="OXC78577.1"/>
    </source>
</evidence>
<proteinExistence type="predicted"/>
<dbReference type="AlphaFoldDB" id="A0A226X6G4"/>
<reference evidence="2" key="1">
    <citation type="submission" date="2017-01" db="EMBL/GenBank/DDBJ databases">
        <title>Genome Analysis of Deinococcus marmoris KOPRI26562.</title>
        <authorList>
            <person name="Kim J.H."/>
            <person name="Oh H.-M."/>
        </authorList>
    </citation>
    <scope>NUCLEOTIDE SEQUENCE [LARGE SCALE GENOMIC DNA]</scope>
    <source>
        <strain evidence="2">PAMC 26633</strain>
    </source>
</reference>
<sequence>MGKSRGGVSKDMVIVQMLRVTRRSRQIQTLGNWTETDGQ</sequence>
<gene>
    <name evidence="1" type="ORF">BSU04_11120</name>
</gene>
<protein>
    <submittedName>
        <fullName evidence="1">Uncharacterized protein</fullName>
    </submittedName>
</protein>
<dbReference type="Proteomes" id="UP000214720">
    <property type="component" value="Unassembled WGS sequence"/>
</dbReference>